<dbReference type="PANTHER" id="PTHR13246:SF1">
    <property type="entry name" value="CYTOSOLIC ENDO-BETA-N-ACETYLGLUCOSAMINIDASE"/>
    <property type="match status" value="1"/>
</dbReference>
<dbReference type="STRING" id="933084.A0A067P7J6"/>
<gene>
    <name evidence="2" type="ORF">JAAARDRAFT_42550</name>
</gene>
<dbReference type="HOGENOM" id="CLU_016511_0_0_1"/>
<dbReference type="InterPro" id="IPR032979">
    <property type="entry name" value="ENGase"/>
</dbReference>
<reference evidence="3" key="1">
    <citation type="journal article" date="2014" name="Proc. Natl. Acad. Sci. U.S.A.">
        <title>Extensive sampling of basidiomycete genomes demonstrates inadequacy of the white-rot/brown-rot paradigm for wood decay fungi.</title>
        <authorList>
            <person name="Riley R."/>
            <person name="Salamov A.A."/>
            <person name="Brown D.W."/>
            <person name="Nagy L.G."/>
            <person name="Floudas D."/>
            <person name="Held B.W."/>
            <person name="Levasseur A."/>
            <person name="Lombard V."/>
            <person name="Morin E."/>
            <person name="Otillar R."/>
            <person name="Lindquist E.A."/>
            <person name="Sun H."/>
            <person name="LaButti K.M."/>
            <person name="Schmutz J."/>
            <person name="Jabbour D."/>
            <person name="Luo H."/>
            <person name="Baker S.E."/>
            <person name="Pisabarro A.G."/>
            <person name="Walton J.D."/>
            <person name="Blanchette R.A."/>
            <person name="Henrissat B."/>
            <person name="Martin F."/>
            <person name="Cullen D."/>
            <person name="Hibbett D.S."/>
            <person name="Grigoriev I.V."/>
        </authorList>
    </citation>
    <scope>NUCLEOTIDE SEQUENCE [LARGE SCALE GENOMIC DNA]</scope>
    <source>
        <strain evidence="3">MUCL 33604</strain>
    </source>
</reference>
<dbReference type="OrthoDB" id="284473at2759"/>
<accession>A0A067P7J6</accession>
<organism evidence="2 3">
    <name type="scientific">Jaapia argillacea MUCL 33604</name>
    <dbReference type="NCBI Taxonomy" id="933084"/>
    <lineage>
        <taxon>Eukaryota</taxon>
        <taxon>Fungi</taxon>
        <taxon>Dikarya</taxon>
        <taxon>Basidiomycota</taxon>
        <taxon>Agaricomycotina</taxon>
        <taxon>Agaricomycetes</taxon>
        <taxon>Agaricomycetidae</taxon>
        <taxon>Jaapiales</taxon>
        <taxon>Jaapiaceae</taxon>
        <taxon>Jaapia</taxon>
    </lineage>
</organism>
<dbReference type="Proteomes" id="UP000027265">
    <property type="component" value="Unassembled WGS sequence"/>
</dbReference>
<proteinExistence type="predicted"/>
<dbReference type="GO" id="GO:0005829">
    <property type="term" value="C:cytosol"/>
    <property type="evidence" value="ECO:0007669"/>
    <property type="project" value="UniProtKB-SubCell"/>
</dbReference>
<dbReference type="AlphaFoldDB" id="A0A067P7J6"/>
<dbReference type="Pfam" id="PF03644">
    <property type="entry name" value="Glyco_hydro_85"/>
    <property type="match status" value="1"/>
</dbReference>
<evidence type="ECO:0000259" key="1">
    <source>
        <dbReference type="Pfam" id="PF03644"/>
    </source>
</evidence>
<protein>
    <submittedName>
        <fullName evidence="2">Glycoside hydrolase family 85 protein</fullName>
    </submittedName>
</protein>
<dbReference type="InParanoid" id="A0A067P7J6"/>
<sequence length="789" mass="85809">MPLFGSGHSTLVSDEAPYFESLRDLDDWTIRSNTASRRLTGVLPYHPRSRVEVTTSESTGKLLVCHDYKGGYTEKPSALSYTFNFWSTCDTFIYFSHHRVTIPPSGWTNASHKQGVKMLGTLIFEGSGEEDCLRLILGRPPKACTGPAIPPQTNNYNKWAISPHYASLLADLARQRGFDGYLLNVECPLRGGVEQTRALAAWILLLQAELRAKVGPHAEAIWYDSVIITGNLAWQDRLNSLNLPFFLSSSSFFTNYTWPPHYPSLSAQFYLSLDPTLTSNPGHPHTPSKSLNTIYTGVDVWGRGSHGGGGFGCYKAIQHIDPQFLGLSVALFGQAWTWESEQDKPGWSWDVWWAYERGLWVGTGKDGEVALPLPVPPPPEPEKKDEKPIPPECPHGPFVPISSFFVQQPPPNPASLSFYTSFSPGVGRAWFVKGAKVLPAGSGWTDVDKQCSLGDLLWPLPKVSWDDGGIGSLLERGESLPEAKATIDFDDAWMGGSSLKLDVTCAGTDAEDAFFRCMWLPIQSLATTPNQSYEATLVYKCDHSAVQASLEIGLSVKTLGGGVSGDVEVKPVVLGDGMGNEGEGWTGLAIQFSVPGDGDGDILSVIGLVVGMAAEDPSETSSFAVQLGQLTVRPTPPTTVPAHAHKILWADFSSDPTSNPNATGISGTLTWDTASSFSALTTISLTSPEDPIPAWILPASEHWFPTFLYFNIYAAMPLGLVGQPPSPERATFVGTTGLDGRGNRFYVEPALLPEVMRGVRAVRFYVQGVTDVGDVLRWEHCAFVDVSMD</sequence>
<dbReference type="InterPro" id="IPR005201">
    <property type="entry name" value="TIM_ENGase"/>
</dbReference>
<dbReference type="Gene3D" id="3.20.20.80">
    <property type="entry name" value="Glycosidases"/>
    <property type="match status" value="1"/>
</dbReference>
<evidence type="ECO:0000313" key="2">
    <source>
        <dbReference type="EMBL" id="KDQ49805.1"/>
    </source>
</evidence>
<dbReference type="PANTHER" id="PTHR13246">
    <property type="entry name" value="ENDO BETA N-ACETYLGLUCOSAMINIDASE"/>
    <property type="match status" value="1"/>
</dbReference>
<keyword evidence="3" id="KW-1185">Reference proteome</keyword>
<name>A0A067P7J6_9AGAM</name>
<dbReference type="GO" id="GO:0033925">
    <property type="term" value="F:mannosyl-glycoprotein endo-beta-N-acetylglucosaminidase activity"/>
    <property type="evidence" value="ECO:0007669"/>
    <property type="project" value="UniProtKB-EC"/>
</dbReference>
<feature type="domain" description="Cytosolic endo-beta-N-acetylglucosaminidase TIM barrel" evidence="1">
    <location>
        <begin position="74"/>
        <end position="430"/>
    </location>
</feature>
<dbReference type="EMBL" id="KL197773">
    <property type="protein sequence ID" value="KDQ49805.1"/>
    <property type="molecule type" value="Genomic_DNA"/>
</dbReference>
<dbReference type="Gene3D" id="2.60.120.260">
    <property type="entry name" value="Galactose-binding domain-like"/>
    <property type="match status" value="1"/>
</dbReference>
<evidence type="ECO:0000313" key="3">
    <source>
        <dbReference type="Proteomes" id="UP000027265"/>
    </source>
</evidence>
<keyword evidence="2" id="KW-0378">Hydrolase</keyword>